<name>L1JFC0_GUITC</name>
<sequence>MFAQLREARAMLSSGFCSPITVYDPVSQTSSSCKNITECCIDAGTSNDMESREIANSEFIGKPGDYFPWD</sequence>
<dbReference type="GeneID" id="17303869"/>
<keyword evidence="3" id="KW-1185">Reference proteome</keyword>
<dbReference type="EnsemblProtists" id="EKX47201">
    <property type="protein sequence ID" value="EKX47201"/>
    <property type="gene ID" value="GUITHDRAFT_107112"/>
</dbReference>
<evidence type="ECO:0000313" key="1">
    <source>
        <dbReference type="EMBL" id="EKX47201.1"/>
    </source>
</evidence>
<dbReference type="Proteomes" id="UP000011087">
    <property type="component" value="Unassembled WGS sequence"/>
</dbReference>
<reference evidence="1 3" key="1">
    <citation type="journal article" date="2012" name="Nature">
        <title>Algal genomes reveal evolutionary mosaicism and the fate of nucleomorphs.</title>
        <authorList>
            <consortium name="DOE Joint Genome Institute"/>
            <person name="Curtis B.A."/>
            <person name="Tanifuji G."/>
            <person name="Burki F."/>
            <person name="Gruber A."/>
            <person name="Irimia M."/>
            <person name="Maruyama S."/>
            <person name="Arias M.C."/>
            <person name="Ball S.G."/>
            <person name="Gile G.H."/>
            <person name="Hirakawa Y."/>
            <person name="Hopkins J.F."/>
            <person name="Kuo A."/>
            <person name="Rensing S.A."/>
            <person name="Schmutz J."/>
            <person name="Symeonidi A."/>
            <person name="Elias M."/>
            <person name="Eveleigh R.J."/>
            <person name="Herman E.K."/>
            <person name="Klute M.J."/>
            <person name="Nakayama T."/>
            <person name="Obornik M."/>
            <person name="Reyes-Prieto A."/>
            <person name="Armbrust E.V."/>
            <person name="Aves S.J."/>
            <person name="Beiko R.G."/>
            <person name="Coutinho P."/>
            <person name="Dacks J.B."/>
            <person name="Durnford D.G."/>
            <person name="Fast N.M."/>
            <person name="Green B.R."/>
            <person name="Grisdale C.J."/>
            <person name="Hempel F."/>
            <person name="Henrissat B."/>
            <person name="Hoppner M.P."/>
            <person name="Ishida K."/>
            <person name="Kim E."/>
            <person name="Koreny L."/>
            <person name="Kroth P.G."/>
            <person name="Liu Y."/>
            <person name="Malik S.B."/>
            <person name="Maier U.G."/>
            <person name="McRose D."/>
            <person name="Mock T."/>
            <person name="Neilson J.A."/>
            <person name="Onodera N.T."/>
            <person name="Poole A.M."/>
            <person name="Pritham E.J."/>
            <person name="Richards T.A."/>
            <person name="Rocap G."/>
            <person name="Roy S.W."/>
            <person name="Sarai C."/>
            <person name="Schaack S."/>
            <person name="Shirato S."/>
            <person name="Slamovits C.H."/>
            <person name="Spencer D.F."/>
            <person name="Suzuki S."/>
            <person name="Worden A.Z."/>
            <person name="Zauner S."/>
            <person name="Barry K."/>
            <person name="Bell C."/>
            <person name="Bharti A.K."/>
            <person name="Crow J.A."/>
            <person name="Grimwood J."/>
            <person name="Kramer R."/>
            <person name="Lindquist E."/>
            <person name="Lucas S."/>
            <person name="Salamov A."/>
            <person name="McFadden G.I."/>
            <person name="Lane C.E."/>
            <person name="Keeling P.J."/>
            <person name="Gray M.W."/>
            <person name="Grigoriev I.V."/>
            <person name="Archibald J.M."/>
        </authorList>
    </citation>
    <scope>NUCLEOTIDE SEQUENCE</scope>
    <source>
        <strain evidence="1 3">CCMP2712</strain>
    </source>
</reference>
<reference evidence="3" key="2">
    <citation type="submission" date="2012-11" db="EMBL/GenBank/DDBJ databases">
        <authorList>
            <person name="Kuo A."/>
            <person name="Curtis B.A."/>
            <person name="Tanifuji G."/>
            <person name="Burki F."/>
            <person name="Gruber A."/>
            <person name="Irimia M."/>
            <person name="Maruyama S."/>
            <person name="Arias M.C."/>
            <person name="Ball S.G."/>
            <person name="Gile G.H."/>
            <person name="Hirakawa Y."/>
            <person name="Hopkins J.F."/>
            <person name="Rensing S.A."/>
            <person name="Schmutz J."/>
            <person name="Symeonidi A."/>
            <person name="Elias M."/>
            <person name="Eveleigh R.J."/>
            <person name="Herman E.K."/>
            <person name="Klute M.J."/>
            <person name="Nakayama T."/>
            <person name="Obornik M."/>
            <person name="Reyes-Prieto A."/>
            <person name="Armbrust E.V."/>
            <person name="Aves S.J."/>
            <person name="Beiko R.G."/>
            <person name="Coutinho P."/>
            <person name="Dacks J.B."/>
            <person name="Durnford D.G."/>
            <person name="Fast N.M."/>
            <person name="Green B.R."/>
            <person name="Grisdale C."/>
            <person name="Hempe F."/>
            <person name="Henrissat B."/>
            <person name="Hoppner M.P."/>
            <person name="Ishida K.-I."/>
            <person name="Kim E."/>
            <person name="Koreny L."/>
            <person name="Kroth P.G."/>
            <person name="Liu Y."/>
            <person name="Malik S.-B."/>
            <person name="Maier U.G."/>
            <person name="McRose D."/>
            <person name="Mock T."/>
            <person name="Neilson J.A."/>
            <person name="Onodera N.T."/>
            <person name="Poole A.M."/>
            <person name="Pritham E.J."/>
            <person name="Richards T.A."/>
            <person name="Rocap G."/>
            <person name="Roy S.W."/>
            <person name="Sarai C."/>
            <person name="Schaack S."/>
            <person name="Shirato S."/>
            <person name="Slamovits C.H."/>
            <person name="Spencer D.F."/>
            <person name="Suzuki S."/>
            <person name="Worden A.Z."/>
            <person name="Zauner S."/>
            <person name="Barry K."/>
            <person name="Bell C."/>
            <person name="Bharti A.K."/>
            <person name="Crow J.A."/>
            <person name="Grimwood J."/>
            <person name="Kramer R."/>
            <person name="Lindquist E."/>
            <person name="Lucas S."/>
            <person name="Salamov A."/>
            <person name="McFadden G.I."/>
            <person name="Lane C.E."/>
            <person name="Keeling P.J."/>
            <person name="Gray M.W."/>
            <person name="Grigoriev I.V."/>
            <person name="Archibald J.M."/>
        </authorList>
    </citation>
    <scope>NUCLEOTIDE SEQUENCE</scope>
    <source>
        <strain evidence="3">CCMP2712</strain>
    </source>
</reference>
<reference evidence="2" key="3">
    <citation type="submission" date="2016-03" db="UniProtKB">
        <authorList>
            <consortium name="EnsemblProtists"/>
        </authorList>
    </citation>
    <scope>IDENTIFICATION</scope>
</reference>
<accession>L1JFC0</accession>
<dbReference type="RefSeq" id="XP_005834181.1">
    <property type="nucleotide sequence ID" value="XM_005834124.1"/>
</dbReference>
<dbReference type="KEGG" id="gtt:GUITHDRAFT_107112"/>
<organism evidence="1">
    <name type="scientific">Guillardia theta (strain CCMP2712)</name>
    <name type="common">Cryptophyte</name>
    <dbReference type="NCBI Taxonomy" id="905079"/>
    <lineage>
        <taxon>Eukaryota</taxon>
        <taxon>Cryptophyceae</taxon>
        <taxon>Pyrenomonadales</taxon>
        <taxon>Geminigeraceae</taxon>
        <taxon>Guillardia</taxon>
    </lineage>
</organism>
<protein>
    <submittedName>
        <fullName evidence="1 2">Uncharacterized protein</fullName>
    </submittedName>
</protein>
<dbReference type="PaxDb" id="55529-EKX47201"/>
<proteinExistence type="predicted"/>
<dbReference type="HOGENOM" id="CLU_2763235_0_0_1"/>
<evidence type="ECO:0000313" key="3">
    <source>
        <dbReference type="Proteomes" id="UP000011087"/>
    </source>
</evidence>
<evidence type="ECO:0000313" key="2">
    <source>
        <dbReference type="EnsemblProtists" id="EKX47201"/>
    </source>
</evidence>
<gene>
    <name evidence="1" type="ORF">GUITHDRAFT_107112</name>
</gene>
<dbReference type="EMBL" id="JH992991">
    <property type="protein sequence ID" value="EKX47201.1"/>
    <property type="molecule type" value="Genomic_DNA"/>
</dbReference>
<dbReference type="AlphaFoldDB" id="L1JFC0"/>